<evidence type="ECO:0000313" key="5">
    <source>
        <dbReference type="Proteomes" id="UP000294546"/>
    </source>
</evidence>
<feature type="region of interest" description="Disordered" evidence="1">
    <location>
        <begin position="136"/>
        <end position="185"/>
    </location>
</feature>
<feature type="region of interest" description="Disordered" evidence="1">
    <location>
        <begin position="469"/>
        <end position="495"/>
    </location>
</feature>
<dbReference type="OrthoDB" id="5298707at2"/>
<keyword evidence="5" id="KW-1185">Reference proteome</keyword>
<dbReference type="Pfam" id="PF25800">
    <property type="entry name" value="FimV_N"/>
    <property type="match status" value="1"/>
</dbReference>
<comment type="caution">
    <text evidence="4">The sequence shown here is derived from an EMBL/GenBank/DDBJ whole genome shotgun (WGS) entry which is preliminary data.</text>
</comment>
<protein>
    <submittedName>
        <fullName evidence="4">Pilus assembly protein FimV</fullName>
    </submittedName>
</protein>
<evidence type="ECO:0000313" key="4">
    <source>
        <dbReference type="EMBL" id="TCK09439.1"/>
    </source>
</evidence>
<dbReference type="InterPro" id="IPR038440">
    <property type="entry name" value="FimV_C_sf"/>
</dbReference>
<proteinExistence type="predicted"/>
<dbReference type="InterPro" id="IPR020011">
    <property type="entry name" value="FimV_C"/>
</dbReference>
<feature type="compositionally biased region" description="Polar residues" evidence="1">
    <location>
        <begin position="172"/>
        <end position="185"/>
    </location>
</feature>
<feature type="domain" description="FimV N-terminal" evidence="3">
    <location>
        <begin position="23"/>
        <end position="130"/>
    </location>
</feature>
<feature type="compositionally biased region" description="Low complexity" evidence="1">
    <location>
        <begin position="145"/>
        <end position="165"/>
    </location>
</feature>
<feature type="compositionally biased region" description="Acidic residues" evidence="1">
    <location>
        <begin position="281"/>
        <end position="295"/>
    </location>
</feature>
<name>A0A4R1GT50_9GAMM</name>
<feature type="compositionally biased region" description="Basic and acidic residues" evidence="1">
    <location>
        <begin position="821"/>
        <end position="830"/>
    </location>
</feature>
<dbReference type="Proteomes" id="UP000294546">
    <property type="component" value="Unassembled WGS sequence"/>
</dbReference>
<evidence type="ECO:0000256" key="2">
    <source>
        <dbReference type="SAM" id="SignalP"/>
    </source>
</evidence>
<feature type="chain" id="PRO_5020729517" evidence="2">
    <location>
        <begin position="23"/>
        <end position="939"/>
    </location>
</feature>
<feature type="compositionally biased region" description="Acidic residues" evidence="1">
    <location>
        <begin position="335"/>
        <end position="351"/>
    </location>
</feature>
<sequence>MLRKLALSLAVAGALSATQANALGLGAIQVNSALNEPLKAEIKLLQVRDLSPLQIQPRMADIDEFSLAGISKSRFLSDVKFDVKVLPDGTGVISLNSSTPIKEPFLNFLVEVNWPSGRLVREYTLLLDPPLFDPTPAPGTQVVRPAQTAAPAPAPSTSQSAPGSSFAAPSQPAATTSNIQTRTNPNTEVYVDVDDTLWELALEHRPNRSVTPEQMMLALQRKNPQSFPGGNINMMKAGTVMRLPTLEEIKQLTAAEATAEARRQTDVWRNRGTTSAAPTPEPEETAAESSVDETSDTQSTGSSAGSQETESQLKVVAPEDVSDSDQASAASSDDTQSEEAVSESATEEGEAAAEGVAEVQDLAGRNEELENRLLLTQESVAKVELENSELNDKLDSIVSQLDKMQQLIELKDRELAMMQQQLDQRDAADEEAAGLLDQMLKNPAYLAGAGGAVALAFLLGLLLARRGKKDKEEDSVEERETPQAKTPADDTADSDTIPDMAIAAAAGAAGAAVAASAAADENDAEQESEAAAATDLADDDLSDLDLDMDLDLDEAAAESEPVESISDDEFDLGVDELEDSAQIAEEDSLDTGLDDLLAENDSDSDELPGALDDDLSDLDLTAEESIAEPEAESDELDFAVNGFGEEESSDEDDLLDLPDDLEFAVTQPSEDSVEADVAESEEDELAGLDFAVDNSAGAESGDAAGGEDDLLDGFFDDEIESKDEFSALNETSEEDVTPLTDDTVEVETPEDSFSLETVEPLAEPDDSAVDDALDEMLLNSYGDEEEDETSESTEEPGDESVDEDDLDALLASFEPEEEEEFKPQQRPGERVEEELTANIAHDLETDLDAELDELLDSTDDEIALEEENAAESLDDADDPLDSLNLLEGADENETKLDLARAYIEMEDRDGAKDILNEILGEGNHFQRREAQRLLDSLNG</sequence>
<dbReference type="InterPro" id="IPR020012">
    <property type="entry name" value="LysM_FimV"/>
</dbReference>
<feature type="compositionally biased region" description="Acidic residues" evidence="1">
    <location>
        <begin position="731"/>
        <end position="750"/>
    </location>
</feature>
<feature type="compositionally biased region" description="Acidic residues" evidence="1">
    <location>
        <begin position="536"/>
        <end position="614"/>
    </location>
</feature>
<dbReference type="NCBIfam" id="TIGR03505">
    <property type="entry name" value="FimV_core"/>
    <property type="match status" value="1"/>
</dbReference>
<feature type="compositionally biased region" description="Acidic residues" evidence="1">
    <location>
        <begin position="762"/>
        <end position="774"/>
    </location>
</feature>
<reference evidence="4 5" key="1">
    <citation type="submission" date="2019-03" db="EMBL/GenBank/DDBJ databases">
        <title>Genomic Encyclopedia of Archaeal and Bacterial Type Strains, Phase II (KMG-II): from individual species to whole genera.</title>
        <authorList>
            <person name="Goeker M."/>
        </authorList>
    </citation>
    <scope>NUCLEOTIDE SEQUENCE [LARGE SCALE GENOMIC DNA]</scope>
    <source>
        <strain evidence="4 5">DSM 27697</strain>
    </source>
</reference>
<dbReference type="Gene3D" id="1.20.58.2200">
    <property type="match status" value="1"/>
</dbReference>
<feature type="compositionally biased region" description="Acidic residues" evidence="1">
    <location>
        <begin position="782"/>
        <end position="807"/>
    </location>
</feature>
<feature type="region of interest" description="Disordered" evidence="1">
    <location>
        <begin position="694"/>
        <end position="713"/>
    </location>
</feature>
<keyword evidence="2" id="KW-0732">Signal</keyword>
<dbReference type="InterPro" id="IPR057840">
    <property type="entry name" value="FimV_N"/>
</dbReference>
<feature type="region of interest" description="Disordered" evidence="1">
    <location>
        <begin position="718"/>
        <end position="832"/>
    </location>
</feature>
<feature type="compositionally biased region" description="Polar residues" evidence="1">
    <location>
        <begin position="296"/>
        <end position="312"/>
    </location>
</feature>
<dbReference type="AlphaFoldDB" id="A0A4R1GT50"/>
<feature type="signal peptide" evidence="2">
    <location>
        <begin position="1"/>
        <end position="22"/>
    </location>
</feature>
<feature type="region of interest" description="Disordered" evidence="1">
    <location>
        <begin position="518"/>
        <end position="614"/>
    </location>
</feature>
<feature type="region of interest" description="Disordered" evidence="1">
    <location>
        <begin position="257"/>
        <end position="355"/>
    </location>
</feature>
<evidence type="ECO:0000256" key="1">
    <source>
        <dbReference type="SAM" id="MobiDB-lite"/>
    </source>
</evidence>
<accession>A0A4R1GT50</accession>
<dbReference type="NCBIfam" id="TIGR03504">
    <property type="entry name" value="FimV_Cterm"/>
    <property type="match status" value="1"/>
</dbReference>
<dbReference type="RefSeq" id="WP_132289742.1">
    <property type="nucleotide sequence ID" value="NZ_SMFU01000007.1"/>
</dbReference>
<feature type="compositionally biased region" description="Low complexity" evidence="1">
    <location>
        <begin position="324"/>
        <end position="334"/>
    </location>
</feature>
<evidence type="ECO:0000259" key="3">
    <source>
        <dbReference type="Pfam" id="PF25800"/>
    </source>
</evidence>
<gene>
    <name evidence="4" type="ORF">CLV83_1549</name>
</gene>
<feature type="compositionally biased region" description="Basic and acidic residues" evidence="1">
    <location>
        <begin position="259"/>
        <end position="269"/>
    </location>
</feature>
<dbReference type="EMBL" id="SMFU01000007">
    <property type="protein sequence ID" value="TCK09439.1"/>
    <property type="molecule type" value="Genomic_DNA"/>
</dbReference>
<organism evidence="4 5">
    <name type="scientific">Marinobacterium mangrovicola</name>
    <dbReference type="NCBI Taxonomy" id="1476959"/>
    <lineage>
        <taxon>Bacteria</taxon>
        <taxon>Pseudomonadati</taxon>
        <taxon>Pseudomonadota</taxon>
        <taxon>Gammaproteobacteria</taxon>
        <taxon>Oceanospirillales</taxon>
        <taxon>Oceanospirillaceae</taxon>
        <taxon>Marinobacterium</taxon>
    </lineage>
</organism>